<comment type="similarity">
    <text evidence="1 3">Belongs to the 3-oxoacid CoA-transferase family.</text>
</comment>
<dbReference type="InterPro" id="IPR014388">
    <property type="entry name" value="3-oxoacid_CoA-transferase"/>
</dbReference>
<dbReference type="InterPro" id="IPR037171">
    <property type="entry name" value="NagB/RpiA_transferase-like"/>
</dbReference>
<gene>
    <name evidence="4" type="ORF">BSTOLATCC_MIC43208</name>
</gene>
<dbReference type="Proteomes" id="UP001162131">
    <property type="component" value="Unassembled WGS sequence"/>
</dbReference>
<evidence type="ECO:0000256" key="3">
    <source>
        <dbReference type="PIRNR" id="PIRNR000858"/>
    </source>
</evidence>
<dbReference type="PIRSF" id="PIRSF000858">
    <property type="entry name" value="SCOT-t"/>
    <property type="match status" value="1"/>
</dbReference>
<comment type="pathway">
    <text evidence="3">Ketone metabolism; succinyl-CoA degradation; acetoacetyl-CoA from succinyl-CoA: step 1/1.</text>
</comment>
<dbReference type="Pfam" id="PF01144">
    <property type="entry name" value="CoA_trans"/>
    <property type="match status" value="2"/>
</dbReference>
<dbReference type="PANTHER" id="PTHR13707:SF60">
    <property type="entry name" value="ACETATE COA-TRANSFERASE SUBUNIT ALPHA"/>
    <property type="match status" value="1"/>
</dbReference>
<proteinExistence type="inferred from homology"/>
<name>A0AAU9K1V0_9CILI</name>
<accession>A0AAU9K1V0</accession>
<dbReference type="GO" id="GO:0046952">
    <property type="term" value="P:ketone body catabolic process"/>
    <property type="evidence" value="ECO:0007669"/>
    <property type="project" value="InterPro"/>
</dbReference>
<dbReference type="SUPFAM" id="SSF100950">
    <property type="entry name" value="NagB/RpiA/CoA transferase-like"/>
    <property type="match status" value="2"/>
</dbReference>
<comment type="function">
    <text evidence="3">Key enzyme for ketone body catabolism. Transfers the CoA moiety from succinate to acetoacetate. Formation of the enzyme-CoA intermediate proceeds via an unstable anhydride species formed between the carboxylate groups of the enzyme and substrate.</text>
</comment>
<organism evidence="4 5">
    <name type="scientific">Blepharisma stoltei</name>
    <dbReference type="NCBI Taxonomy" id="1481888"/>
    <lineage>
        <taxon>Eukaryota</taxon>
        <taxon>Sar</taxon>
        <taxon>Alveolata</taxon>
        <taxon>Ciliophora</taxon>
        <taxon>Postciliodesmatophora</taxon>
        <taxon>Heterotrichea</taxon>
        <taxon>Heterotrichida</taxon>
        <taxon>Blepharismidae</taxon>
        <taxon>Blepharisma</taxon>
    </lineage>
</organism>
<reference evidence="4" key="1">
    <citation type="submission" date="2021-09" db="EMBL/GenBank/DDBJ databases">
        <authorList>
            <consortium name="AG Swart"/>
            <person name="Singh M."/>
            <person name="Singh A."/>
            <person name="Seah K."/>
            <person name="Emmerich C."/>
        </authorList>
    </citation>
    <scope>NUCLEOTIDE SEQUENCE</scope>
    <source>
        <strain evidence="4">ATCC30299</strain>
    </source>
</reference>
<protein>
    <recommendedName>
        <fullName evidence="3">Succinyl-CoA:3-ketoacid-coenzyme A transferase</fullName>
        <ecNumber evidence="3">2.8.3.5</ecNumber>
    </recommendedName>
</protein>
<dbReference type="GO" id="GO:0008260">
    <property type="term" value="F:succinyl-CoA:3-oxo-acid CoA-transferase activity"/>
    <property type="evidence" value="ECO:0007669"/>
    <property type="project" value="UniProtKB-EC"/>
</dbReference>
<evidence type="ECO:0000313" key="5">
    <source>
        <dbReference type="Proteomes" id="UP001162131"/>
    </source>
</evidence>
<evidence type="ECO:0000256" key="2">
    <source>
        <dbReference type="ARBA" id="ARBA00022679"/>
    </source>
</evidence>
<keyword evidence="2 3" id="KW-0808">Transferase</keyword>
<dbReference type="EC" id="2.8.3.5" evidence="3"/>
<dbReference type="SMART" id="SM00882">
    <property type="entry name" value="CoA_trans"/>
    <property type="match status" value="2"/>
</dbReference>
<keyword evidence="3" id="KW-0496">Mitochondrion</keyword>
<evidence type="ECO:0000313" key="4">
    <source>
        <dbReference type="EMBL" id="CAG9327166.1"/>
    </source>
</evidence>
<comment type="caution">
    <text evidence="4">The sequence shown here is derived from an EMBL/GenBank/DDBJ whole genome shotgun (WGS) entry which is preliminary data.</text>
</comment>
<sequence length="488" mass="53702">MLRLSNLSRRFLMTKIYSNPIEAIQDINTGTSIAIGGYGCCGVPENLIQALRDYGNYDFTVYSMGCGAPGYGIDLLLESNQLKRVITSYLGSSTLIEDQYYQGVIELKLVPEGTLIERIRAGGSGIPGFWTRTGVGTVIEEGGFPLKYKPGGKGIQIISDGKERRLFDGQEHLFEESIRTDFSLVKAWKADTRGNLIYKNTAMNFNPEVAMCSKVTIAEVEEIVEEGELDPDQIHTPGIFVHRLIKGEKYIKPFEYVYHPSSEDKTQVDNYDLRARIAKRVIKELTDGMYVTLGLGIPSLIPDFLPPDLKIRIHSVSGALGVGPSPRNGNRNPDLVNSNREPITILPGGSTFSSCVSLNMLRGGHMDAVVVPGFQVSKHGDLANWIIPGKIIKGMGSAMDAVIHEQSKVIVTMLHAHEGIPRIVKECTLPITAKKCVDLLVTEHGVFDFNREDEITLIEIAKGSTLSHIKDITGCAFTVSSDLKEMQQ</sequence>
<evidence type="ECO:0000256" key="1">
    <source>
        <dbReference type="ARBA" id="ARBA00007154"/>
    </source>
</evidence>
<dbReference type="Gene3D" id="3.40.1080.10">
    <property type="entry name" value="Glutaconate Coenzyme A-transferase"/>
    <property type="match status" value="2"/>
</dbReference>
<keyword evidence="5" id="KW-1185">Reference proteome</keyword>
<comment type="catalytic activity">
    <reaction evidence="3">
        <text>a 3-oxo acid + succinyl-CoA = a 3-oxoacyl-CoA + succinate</text>
        <dbReference type="Rhea" id="RHEA:24564"/>
        <dbReference type="ChEBI" id="CHEBI:30031"/>
        <dbReference type="ChEBI" id="CHEBI:35973"/>
        <dbReference type="ChEBI" id="CHEBI:57292"/>
        <dbReference type="ChEBI" id="CHEBI:90726"/>
        <dbReference type="EC" id="2.8.3.5"/>
    </reaction>
</comment>
<dbReference type="AlphaFoldDB" id="A0AAU9K1V0"/>
<dbReference type="InterPro" id="IPR004165">
    <property type="entry name" value="CoA_trans_fam_I"/>
</dbReference>
<dbReference type="EMBL" id="CAJZBQ010000043">
    <property type="protein sequence ID" value="CAG9327166.1"/>
    <property type="molecule type" value="Genomic_DNA"/>
</dbReference>
<dbReference type="PANTHER" id="PTHR13707">
    <property type="entry name" value="KETOACID-COENZYME A TRANSFERASE"/>
    <property type="match status" value="1"/>
</dbReference>